<keyword evidence="9" id="KW-1185">Reference proteome</keyword>
<dbReference type="SUPFAM" id="SSF52283">
    <property type="entry name" value="Formate/glycerate dehydrogenase catalytic domain-like"/>
    <property type="match status" value="1"/>
</dbReference>
<comment type="caution">
    <text evidence="8">The sequence shown here is derived from an EMBL/GenBank/DDBJ whole genome shotgun (WGS) entry which is preliminary data.</text>
</comment>
<protein>
    <submittedName>
        <fullName evidence="8">Phosphoglycerate dehydrogenase-like enzyme</fullName>
    </submittedName>
</protein>
<reference evidence="9" key="2">
    <citation type="submission" date="2023-07" db="EMBL/GenBank/DDBJ databases">
        <title>Genome mining of underrepresented organisms for secondary metabolites.</title>
        <authorList>
            <person name="D'Agostino P.M."/>
        </authorList>
    </citation>
    <scope>NUCLEOTIDE SEQUENCE [LARGE SCALE GENOMIC DNA]</scope>
    <source>
        <strain evidence="9">WS4403</strain>
    </source>
</reference>
<dbReference type="CDD" id="cd12169">
    <property type="entry name" value="PGDH_like_1"/>
    <property type="match status" value="1"/>
</dbReference>
<sequence length="320" mass="34442">MSQIKCVILDDYQNVALSLADWRSISDRVSVTAINQHLSDRAQLAARLKEAAIVIVMRERTPIDRPLLDLLPNLKLLITSGMRNAAIDIAAARAKGVVVCGTASGADAPLELTWALILGLARHLVTENNAFTRGDVWQQTLGTTLAGKRLGIIGLGKIGSRVATVAQAFGMQVCAWSPGLTQARAEAAGVAFCAQKRTLLAQSDIVTLHMVLSAKSASLIDSEDIAVMKPTACLINTARAGLIAPGALVNALKNQLIAGAAIDVFEQEPVAKDDEYRQLPNLLATPHLGYVSDSNYQRYFSEALENIRAWLDQQPIREIN</sequence>
<feature type="domain" description="D-isomer specific 2-hydroxyacid dehydrogenase catalytic" evidence="6">
    <location>
        <begin position="25"/>
        <end position="317"/>
    </location>
</feature>
<dbReference type="PANTHER" id="PTHR42789:SF1">
    <property type="entry name" value="D-ISOMER SPECIFIC 2-HYDROXYACID DEHYDROGENASE FAMILY PROTEIN (AFU_ORTHOLOGUE AFUA_6G10090)"/>
    <property type="match status" value="1"/>
</dbReference>
<organism evidence="8 9">
    <name type="scientific">Winslowiella toletana</name>
    <dbReference type="NCBI Taxonomy" id="92490"/>
    <lineage>
        <taxon>Bacteria</taxon>
        <taxon>Pseudomonadati</taxon>
        <taxon>Pseudomonadota</taxon>
        <taxon>Gammaproteobacteria</taxon>
        <taxon>Enterobacterales</taxon>
        <taxon>Erwiniaceae</taxon>
        <taxon>Winslowiella</taxon>
    </lineage>
</organism>
<dbReference type="SUPFAM" id="SSF51735">
    <property type="entry name" value="NAD(P)-binding Rossmann-fold domains"/>
    <property type="match status" value="1"/>
</dbReference>
<keyword evidence="4" id="KW-0520">NAD</keyword>
<dbReference type="Pfam" id="PF02826">
    <property type="entry name" value="2-Hacid_dh_C"/>
    <property type="match status" value="1"/>
</dbReference>
<dbReference type="Pfam" id="PF00389">
    <property type="entry name" value="2-Hacid_dh"/>
    <property type="match status" value="1"/>
</dbReference>
<comment type="similarity">
    <text evidence="1 5">Belongs to the D-isomer specific 2-hydroxyacid dehydrogenase family.</text>
</comment>
<dbReference type="InterPro" id="IPR029752">
    <property type="entry name" value="D-isomer_DH_CS1"/>
</dbReference>
<accession>A0ABS4PCU2</accession>
<evidence type="ECO:0000259" key="7">
    <source>
        <dbReference type="Pfam" id="PF02826"/>
    </source>
</evidence>
<dbReference type="RefSeq" id="WP_017799091.1">
    <property type="nucleotide sequence ID" value="NZ_JAGGMQ010000001.1"/>
</dbReference>
<evidence type="ECO:0000259" key="6">
    <source>
        <dbReference type="Pfam" id="PF00389"/>
    </source>
</evidence>
<dbReference type="PROSITE" id="PS00065">
    <property type="entry name" value="D_2_HYDROXYACID_DH_1"/>
    <property type="match status" value="1"/>
</dbReference>
<dbReference type="InterPro" id="IPR006140">
    <property type="entry name" value="D-isomer_DH_NAD-bd"/>
</dbReference>
<evidence type="ECO:0000256" key="1">
    <source>
        <dbReference type="ARBA" id="ARBA00005854"/>
    </source>
</evidence>
<keyword evidence="2" id="KW-0028">Amino-acid biosynthesis</keyword>
<reference evidence="8 9" key="1">
    <citation type="submission" date="2021-03" db="EMBL/GenBank/DDBJ databases">
        <authorList>
            <person name="D'Agostino P."/>
            <person name="Huntemann M."/>
            <person name="Clum A."/>
            <person name="Spunde A."/>
            <person name="Palaniappan K."/>
            <person name="Ritter S."/>
            <person name="Mikhailova N."/>
            <person name="Chen I.-M."/>
            <person name="Stamatis D."/>
            <person name="Reddy T."/>
            <person name="O'Malley R."/>
            <person name="Daum C."/>
            <person name="Shapiro N."/>
            <person name="Ivanova N."/>
            <person name="Kyrpides N."/>
            <person name="Woyke T."/>
        </authorList>
    </citation>
    <scope>NUCLEOTIDE SEQUENCE [LARGE SCALE GENOMIC DNA]</scope>
    <source>
        <strain evidence="8 9">WS4403</strain>
    </source>
</reference>
<name>A0ABS4PCU2_9GAMM</name>
<dbReference type="Proteomes" id="UP001195624">
    <property type="component" value="Unassembled WGS sequence"/>
</dbReference>
<keyword evidence="3 5" id="KW-0560">Oxidoreductase</keyword>
<dbReference type="EMBL" id="JAGGMQ010000001">
    <property type="protein sequence ID" value="MBP2170449.1"/>
    <property type="molecule type" value="Genomic_DNA"/>
</dbReference>
<evidence type="ECO:0000256" key="5">
    <source>
        <dbReference type="RuleBase" id="RU003719"/>
    </source>
</evidence>
<evidence type="ECO:0000256" key="3">
    <source>
        <dbReference type="ARBA" id="ARBA00023002"/>
    </source>
</evidence>
<proteinExistence type="inferred from homology"/>
<feature type="domain" description="D-isomer specific 2-hydroxyacid dehydrogenase NAD-binding" evidence="7">
    <location>
        <begin position="115"/>
        <end position="289"/>
    </location>
</feature>
<dbReference type="InterPro" id="IPR036291">
    <property type="entry name" value="NAD(P)-bd_dom_sf"/>
</dbReference>
<evidence type="ECO:0000256" key="4">
    <source>
        <dbReference type="ARBA" id="ARBA00023027"/>
    </source>
</evidence>
<dbReference type="Gene3D" id="3.40.50.720">
    <property type="entry name" value="NAD(P)-binding Rossmann-like Domain"/>
    <property type="match status" value="2"/>
</dbReference>
<dbReference type="InterPro" id="IPR050857">
    <property type="entry name" value="D-2-hydroxyacid_DH"/>
</dbReference>
<evidence type="ECO:0000313" key="9">
    <source>
        <dbReference type="Proteomes" id="UP001195624"/>
    </source>
</evidence>
<evidence type="ECO:0000313" key="8">
    <source>
        <dbReference type="EMBL" id="MBP2170449.1"/>
    </source>
</evidence>
<dbReference type="InterPro" id="IPR006139">
    <property type="entry name" value="D-isomer_2_OHA_DH_cat_dom"/>
</dbReference>
<gene>
    <name evidence="8" type="ORF">J2125_003641</name>
</gene>
<dbReference type="PANTHER" id="PTHR42789">
    <property type="entry name" value="D-ISOMER SPECIFIC 2-HYDROXYACID DEHYDROGENASE FAMILY PROTEIN (AFU_ORTHOLOGUE AFUA_6G10090)"/>
    <property type="match status" value="1"/>
</dbReference>
<evidence type="ECO:0000256" key="2">
    <source>
        <dbReference type="ARBA" id="ARBA00022605"/>
    </source>
</evidence>